<evidence type="ECO:0000256" key="2">
    <source>
        <dbReference type="SAM" id="MobiDB-lite"/>
    </source>
</evidence>
<dbReference type="EMBL" id="AP022610">
    <property type="protein sequence ID" value="BBZ26229.1"/>
    <property type="molecule type" value="Genomic_DNA"/>
</dbReference>
<accession>A0A7I7X8S0</accession>
<organism evidence="4 5">
    <name type="scientific">Mycolicibacterium madagascariense</name>
    <dbReference type="NCBI Taxonomy" id="212765"/>
    <lineage>
        <taxon>Bacteria</taxon>
        <taxon>Bacillati</taxon>
        <taxon>Actinomycetota</taxon>
        <taxon>Actinomycetes</taxon>
        <taxon>Mycobacteriales</taxon>
        <taxon>Mycobacteriaceae</taxon>
        <taxon>Mycolicibacterium</taxon>
    </lineage>
</organism>
<protein>
    <submittedName>
        <fullName evidence="4">Cytidine deaminase</fullName>
    </submittedName>
</protein>
<reference evidence="4 5" key="1">
    <citation type="journal article" date="2019" name="Emerg. Microbes Infect.">
        <title>Comprehensive subspecies identification of 175 nontuberculous mycobacteria species based on 7547 genomic profiles.</title>
        <authorList>
            <person name="Matsumoto Y."/>
            <person name="Kinjo T."/>
            <person name="Motooka D."/>
            <person name="Nabeya D."/>
            <person name="Jung N."/>
            <person name="Uechi K."/>
            <person name="Horii T."/>
            <person name="Iida T."/>
            <person name="Fujita J."/>
            <person name="Nakamura S."/>
        </authorList>
    </citation>
    <scope>NUCLEOTIDE SEQUENCE [LARGE SCALE GENOMIC DNA]</scope>
    <source>
        <strain evidence="4 5">JCM 13574</strain>
    </source>
</reference>
<dbReference type="InterPro" id="IPR027417">
    <property type="entry name" value="P-loop_NTPase"/>
</dbReference>
<dbReference type="SUPFAM" id="SSF53927">
    <property type="entry name" value="Cytidine deaminase-like"/>
    <property type="match status" value="1"/>
</dbReference>
<dbReference type="InterPro" id="IPR016193">
    <property type="entry name" value="Cytidine_deaminase-like"/>
</dbReference>
<feature type="domain" description="CMP/dCMP-type deaminase" evidence="3">
    <location>
        <begin position="242"/>
        <end position="427"/>
    </location>
</feature>
<gene>
    <name evidence="4" type="ORF">MMAD_05240</name>
</gene>
<keyword evidence="1" id="KW-0378">Hydrolase</keyword>
<dbReference type="PROSITE" id="PS51747">
    <property type="entry name" value="CYT_DCMP_DEAMINASES_2"/>
    <property type="match status" value="1"/>
</dbReference>
<dbReference type="GO" id="GO:0004132">
    <property type="term" value="F:dCMP deaminase activity"/>
    <property type="evidence" value="ECO:0007669"/>
    <property type="project" value="TreeGrafter"/>
</dbReference>
<dbReference type="Gene3D" id="3.40.140.10">
    <property type="entry name" value="Cytidine Deaminase, domain 2"/>
    <property type="match status" value="1"/>
</dbReference>
<evidence type="ECO:0000313" key="4">
    <source>
        <dbReference type="EMBL" id="BBZ26229.1"/>
    </source>
</evidence>
<dbReference type="AlphaFoldDB" id="A0A7I7X8S0"/>
<dbReference type="InterPro" id="IPR015517">
    <property type="entry name" value="dCMP_deaminase-rel"/>
</dbReference>
<proteinExistence type="predicted"/>
<evidence type="ECO:0000256" key="1">
    <source>
        <dbReference type="ARBA" id="ARBA00022801"/>
    </source>
</evidence>
<sequence>MLAFPHGLSILRYVGEVVDSELVVGLVTPVGTDTDFLAKSVQGALTDCGYVAVVIKLSNLLPIPQAPLGECEDQRVQRLIAAGNSFCEENNDSAALARLAVKEIRRTRLQLLRQDGDDRPAKELINRPRTAFILQSLKRTDEVELLRETYGGQFLLIGCQGTPKLRRSNLLGRNLSATSQAEKETIVEDLIAMDGAADDRNRFGQNVNGTYPRADFFLHSSDLSTKVNRMVGLLFGEPIPPTIDEYAMYVARASAARSLAASRKVGAAIVVDDAVVATGYNDVPEGQDPDVLQGVDTSEQFKRDNLRDTLLKLRDAGMLSADLEEVDDGTVTRAAEALKRGELMSVIEYQRAVHAEARSIDDATVRGISTKGGTLYVTTYPCHLCYKHALSARIRVVQYIEPYSKSRAVAMFPLGSDNRLQPFAGVAPRRYMDTFDDRPAFVSDPSGKFHVVDRRVAHPILSHVRENSDRAGRERSANNGLREEYQ</sequence>
<dbReference type="InterPro" id="IPR002125">
    <property type="entry name" value="CMP_dCMP_dom"/>
</dbReference>
<evidence type="ECO:0000313" key="5">
    <source>
        <dbReference type="Proteomes" id="UP000466517"/>
    </source>
</evidence>
<evidence type="ECO:0000259" key="3">
    <source>
        <dbReference type="PROSITE" id="PS51747"/>
    </source>
</evidence>
<dbReference type="KEGG" id="mmag:MMAD_05240"/>
<feature type="region of interest" description="Disordered" evidence="2">
    <location>
        <begin position="463"/>
        <end position="486"/>
    </location>
</feature>
<dbReference type="Gene3D" id="3.40.50.300">
    <property type="entry name" value="P-loop containing nucleotide triphosphate hydrolases"/>
    <property type="match status" value="1"/>
</dbReference>
<dbReference type="PANTHER" id="PTHR11086">
    <property type="entry name" value="DEOXYCYTIDYLATE DEAMINASE-RELATED"/>
    <property type="match status" value="1"/>
</dbReference>
<dbReference type="Proteomes" id="UP000466517">
    <property type="component" value="Chromosome"/>
</dbReference>
<dbReference type="Pfam" id="PF00383">
    <property type="entry name" value="dCMP_cyt_deam_1"/>
    <property type="match status" value="1"/>
</dbReference>
<dbReference type="PANTHER" id="PTHR11086:SF18">
    <property type="entry name" value="DEOXYCYTIDYLATE DEAMINASE"/>
    <property type="match status" value="1"/>
</dbReference>
<keyword evidence="5" id="KW-1185">Reference proteome</keyword>
<name>A0A7I7X8S0_9MYCO</name>
<dbReference type="GO" id="GO:0005737">
    <property type="term" value="C:cytoplasm"/>
    <property type="evidence" value="ECO:0007669"/>
    <property type="project" value="TreeGrafter"/>
</dbReference>